<dbReference type="PANTHER" id="PTHR42939:SF1">
    <property type="entry name" value="ABC TRANSPORTER ATP-BINDING PROTEIN ALBC-RELATED"/>
    <property type="match status" value="1"/>
</dbReference>
<evidence type="ECO:0000313" key="5">
    <source>
        <dbReference type="EMBL" id="TDF93103.1"/>
    </source>
</evidence>
<sequence length="271" mass="29861">MKVNEPLNSLYFTCRVEELAKDYGKVQAVRNISFDLVPGEVFGLLGPNGSGKSTILHILTGLLDANRGSVEVNGVCIKDKDSRQWIGFAPDDLPLPVSLTAVEYLNLHHRLRKRDDRKVAIRLAEALGLSGALGRSISSYSHGMKRKLQLIAAVMHSPDLLILDEPFRGLDPEASSVLRDLLRIFTGAGGSVLIATHDMLRAELDCDRVMILYNGEQAALGSPSALREAYGGLASLEDVFLQATKLDEFQVRRREQLRAALSFDQHGEELR</sequence>
<dbReference type="PANTHER" id="PTHR42939">
    <property type="entry name" value="ABC TRANSPORTER ATP-BINDING PROTEIN ALBC-RELATED"/>
    <property type="match status" value="1"/>
</dbReference>
<accession>A0A4R5KD24</accession>
<gene>
    <name evidence="5" type="ORF">E1809_16625</name>
</gene>
<keyword evidence="2" id="KW-0547">Nucleotide-binding</keyword>
<dbReference type="Gene3D" id="3.40.50.300">
    <property type="entry name" value="P-loop containing nucleotide triphosphate hydrolases"/>
    <property type="match status" value="1"/>
</dbReference>
<dbReference type="AlphaFoldDB" id="A0A4R5KD24"/>
<dbReference type="SUPFAM" id="SSF52540">
    <property type="entry name" value="P-loop containing nucleoside triphosphate hydrolases"/>
    <property type="match status" value="1"/>
</dbReference>
<evidence type="ECO:0000256" key="1">
    <source>
        <dbReference type="ARBA" id="ARBA00022448"/>
    </source>
</evidence>
<evidence type="ECO:0000313" key="6">
    <source>
        <dbReference type="Proteomes" id="UP000295511"/>
    </source>
</evidence>
<evidence type="ECO:0000259" key="4">
    <source>
        <dbReference type="PROSITE" id="PS50893"/>
    </source>
</evidence>
<feature type="domain" description="ABC transporter" evidence="4">
    <location>
        <begin position="14"/>
        <end position="239"/>
    </location>
</feature>
<dbReference type="InterPro" id="IPR003439">
    <property type="entry name" value="ABC_transporter-like_ATP-bd"/>
</dbReference>
<dbReference type="PROSITE" id="PS00211">
    <property type="entry name" value="ABC_TRANSPORTER_1"/>
    <property type="match status" value="1"/>
</dbReference>
<protein>
    <submittedName>
        <fullName evidence="5">ABC transporter ATP-binding protein</fullName>
    </submittedName>
</protein>
<comment type="caution">
    <text evidence="5">The sequence shown here is derived from an EMBL/GenBank/DDBJ whole genome shotgun (WGS) entry which is preliminary data.</text>
</comment>
<name>A0A4R5KD24_9MICC</name>
<evidence type="ECO:0000256" key="2">
    <source>
        <dbReference type="ARBA" id="ARBA00022741"/>
    </source>
</evidence>
<dbReference type="InterPro" id="IPR003593">
    <property type="entry name" value="AAA+_ATPase"/>
</dbReference>
<keyword evidence="1" id="KW-0813">Transport</keyword>
<dbReference type="InterPro" id="IPR051782">
    <property type="entry name" value="ABC_Transporter_VariousFunc"/>
</dbReference>
<dbReference type="CDD" id="cd03230">
    <property type="entry name" value="ABC_DR_subfamily_A"/>
    <property type="match status" value="1"/>
</dbReference>
<dbReference type="InterPro" id="IPR027417">
    <property type="entry name" value="P-loop_NTPase"/>
</dbReference>
<dbReference type="PROSITE" id="PS50893">
    <property type="entry name" value="ABC_TRANSPORTER_2"/>
    <property type="match status" value="1"/>
</dbReference>
<dbReference type="GO" id="GO:0016887">
    <property type="term" value="F:ATP hydrolysis activity"/>
    <property type="evidence" value="ECO:0007669"/>
    <property type="project" value="InterPro"/>
</dbReference>
<dbReference type="EMBL" id="SMRU01000020">
    <property type="protein sequence ID" value="TDF93103.1"/>
    <property type="molecule type" value="Genomic_DNA"/>
</dbReference>
<dbReference type="GO" id="GO:0005524">
    <property type="term" value="F:ATP binding"/>
    <property type="evidence" value="ECO:0007669"/>
    <property type="project" value="UniProtKB-KW"/>
</dbReference>
<proteinExistence type="predicted"/>
<dbReference type="Pfam" id="PF00005">
    <property type="entry name" value="ABC_tran"/>
    <property type="match status" value="1"/>
</dbReference>
<dbReference type="InterPro" id="IPR017871">
    <property type="entry name" value="ABC_transporter-like_CS"/>
</dbReference>
<keyword evidence="3 5" id="KW-0067">ATP-binding</keyword>
<dbReference type="Proteomes" id="UP000295511">
    <property type="component" value="Unassembled WGS sequence"/>
</dbReference>
<dbReference type="SMART" id="SM00382">
    <property type="entry name" value="AAA"/>
    <property type="match status" value="1"/>
</dbReference>
<reference evidence="5 6" key="1">
    <citation type="submission" date="2019-03" db="EMBL/GenBank/DDBJ databases">
        <title>Whole genome sequence of Arthrobacter sp JH1-1.</title>
        <authorList>
            <person name="Trinh H.N."/>
        </authorList>
    </citation>
    <scope>NUCLEOTIDE SEQUENCE [LARGE SCALE GENOMIC DNA]</scope>
    <source>
        <strain evidence="5 6">JH1-1</strain>
    </source>
</reference>
<evidence type="ECO:0000256" key="3">
    <source>
        <dbReference type="ARBA" id="ARBA00022840"/>
    </source>
</evidence>
<dbReference type="OrthoDB" id="5116176at2"/>
<organism evidence="5 6">
    <name type="scientific">Arthrobacter terricola</name>
    <dbReference type="NCBI Taxonomy" id="2547396"/>
    <lineage>
        <taxon>Bacteria</taxon>
        <taxon>Bacillati</taxon>
        <taxon>Actinomycetota</taxon>
        <taxon>Actinomycetes</taxon>
        <taxon>Micrococcales</taxon>
        <taxon>Micrococcaceae</taxon>
        <taxon>Arthrobacter</taxon>
    </lineage>
</organism>
<keyword evidence="6" id="KW-1185">Reference proteome</keyword>